<reference evidence="1" key="2">
    <citation type="submission" date="2015-03" db="EMBL/GenBank/DDBJ databases">
        <authorList>
            <person name="Chow C.-E.T."/>
            <person name="Winget D.M."/>
            <person name="White R.A.III."/>
            <person name="Hallam S.J."/>
            <person name="Suttle C.A."/>
        </authorList>
    </citation>
    <scope>NUCLEOTIDE SEQUENCE</scope>
    <source>
        <strain evidence="1">Oxic1_9</strain>
    </source>
</reference>
<protein>
    <recommendedName>
        <fullName evidence="2">Helix-turn-helix domain-containing protein</fullName>
    </recommendedName>
</protein>
<proteinExistence type="predicted"/>
<accession>A0A0F7LBB2</accession>
<reference evidence="1" key="1">
    <citation type="journal article" date="2015" name="Front. Microbiol.">
        <title>Combining genomic sequencing methods to explore viral diversity and reveal potential virus-host interactions.</title>
        <authorList>
            <person name="Chow C.E."/>
            <person name="Winget D.M."/>
            <person name="White R.A.III."/>
            <person name="Hallam S.J."/>
            <person name="Suttle C.A."/>
        </authorList>
    </citation>
    <scope>NUCLEOTIDE SEQUENCE</scope>
    <source>
        <strain evidence="1">Oxic1_9</strain>
    </source>
</reference>
<dbReference type="EMBL" id="KR029604">
    <property type="protein sequence ID" value="AKH48491.1"/>
    <property type="molecule type" value="Genomic_DNA"/>
</dbReference>
<organism evidence="1">
    <name type="scientific">uncultured marine virus</name>
    <dbReference type="NCBI Taxonomy" id="186617"/>
    <lineage>
        <taxon>Viruses</taxon>
        <taxon>environmental samples</taxon>
    </lineage>
</organism>
<evidence type="ECO:0000313" key="1">
    <source>
        <dbReference type="EMBL" id="AKH48491.1"/>
    </source>
</evidence>
<evidence type="ECO:0008006" key="2">
    <source>
        <dbReference type="Google" id="ProtNLM"/>
    </source>
</evidence>
<sequence length="224" mass="26108">MNTSRGFLHITYKLYHHLDIIDGERKSHCLNVLLSVMKYAWKKNGYKADLRHETIHKDTGLCRTTIKSCLETLNKLNIVKSIRGRSGKTYIVNEVFLKAEKTYEPTQIAVKPTQDSRFTATLEETIYINTIGKIVKSFAGDREKILDELSKLPIEDLKKDKTNIYLCKLAIERKQDNEREKSATYVNADKILSALSKIKKETNHRYKEKKEYNIRNGIKPWENK</sequence>
<name>A0A0F7LBB2_9VIRU</name>